<dbReference type="Proteomes" id="UP001549031">
    <property type="component" value="Unassembled WGS sequence"/>
</dbReference>
<accession>A0ABV2HAY0</accession>
<sequence>MFNKSLHEAVSLFKVTSAENGSYTAKLQDFRIRQAQRVREARIAEKHLRLEKRAGKGGSAIFAR</sequence>
<evidence type="ECO:0000313" key="1">
    <source>
        <dbReference type="EMBL" id="MET3587701.1"/>
    </source>
</evidence>
<dbReference type="RefSeq" id="WP_247245481.1">
    <property type="nucleotide sequence ID" value="NZ_JALJRA010000016.1"/>
</dbReference>
<comment type="caution">
    <text evidence="1">The sequence shown here is derived from an EMBL/GenBank/DDBJ whole genome shotgun (WGS) entry which is preliminary data.</text>
</comment>
<gene>
    <name evidence="1" type="ORF">ABID21_003829</name>
</gene>
<evidence type="ECO:0000313" key="2">
    <source>
        <dbReference type="Proteomes" id="UP001549031"/>
    </source>
</evidence>
<reference evidence="1 2" key="1">
    <citation type="submission" date="2024-06" db="EMBL/GenBank/DDBJ databases">
        <title>Genomic Encyclopedia of Type Strains, Phase IV (KMG-IV): sequencing the most valuable type-strain genomes for metagenomic binning, comparative biology and taxonomic classification.</title>
        <authorList>
            <person name="Goeker M."/>
        </authorList>
    </citation>
    <scope>NUCLEOTIDE SEQUENCE [LARGE SCALE GENOMIC DNA]</scope>
    <source>
        <strain evidence="1 2">DSM 105042</strain>
    </source>
</reference>
<proteinExistence type="predicted"/>
<dbReference type="EMBL" id="JBEPLJ010000015">
    <property type="protein sequence ID" value="MET3587701.1"/>
    <property type="molecule type" value="Genomic_DNA"/>
</dbReference>
<protein>
    <recommendedName>
        <fullName evidence="3">Transposase</fullName>
    </recommendedName>
</protein>
<keyword evidence="2" id="KW-1185">Reference proteome</keyword>
<evidence type="ECO:0008006" key="3">
    <source>
        <dbReference type="Google" id="ProtNLM"/>
    </source>
</evidence>
<name>A0ABV2HAY0_9HYPH</name>
<organism evidence="1 2">
    <name type="scientific">Pseudorhizobium tarimense</name>
    <dbReference type="NCBI Taxonomy" id="1079109"/>
    <lineage>
        <taxon>Bacteria</taxon>
        <taxon>Pseudomonadati</taxon>
        <taxon>Pseudomonadota</taxon>
        <taxon>Alphaproteobacteria</taxon>
        <taxon>Hyphomicrobiales</taxon>
        <taxon>Rhizobiaceae</taxon>
        <taxon>Rhizobium/Agrobacterium group</taxon>
        <taxon>Pseudorhizobium</taxon>
    </lineage>
</organism>